<dbReference type="InterPro" id="IPR051318">
    <property type="entry name" value="Fe-S_L-Ser"/>
</dbReference>
<dbReference type="PIRSF" id="PIRSF036692">
    <property type="entry name" value="SDH_B"/>
    <property type="match status" value="1"/>
</dbReference>
<evidence type="ECO:0000256" key="5">
    <source>
        <dbReference type="ARBA" id="ARBA00022485"/>
    </source>
</evidence>
<dbReference type="GO" id="GO:0006094">
    <property type="term" value="P:gluconeogenesis"/>
    <property type="evidence" value="ECO:0007669"/>
    <property type="project" value="UniProtKB-UniRule"/>
</dbReference>
<proteinExistence type="inferred from homology"/>
<evidence type="ECO:0000256" key="3">
    <source>
        <dbReference type="ARBA" id="ARBA00008636"/>
    </source>
</evidence>
<dbReference type="InterPro" id="IPR002912">
    <property type="entry name" value="ACT_dom"/>
</dbReference>
<keyword evidence="15" id="KW-1185">Reference proteome</keyword>
<evidence type="ECO:0000313" key="14">
    <source>
        <dbReference type="EMBL" id="BBI36286.1"/>
    </source>
</evidence>
<evidence type="ECO:0000256" key="11">
    <source>
        <dbReference type="PIRNR" id="PIRNR036692"/>
    </source>
</evidence>
<keyword evidence="7 11" id="KW-0408">Iron</keyword>
<dbReference type="SUPFAM" id="SSF143548">
    <property type="entry name" value="Serine metabolism enzymes domain"/>
    <property type="match status" value="1"/>
</dbReference>
<dbReference type="SUPFAM" id="SSF55021">
    <property type="entry name" value="ACT-like"/>
    <property type="match status" value="1"/>
</dbReference>
<dbReference type="InterPro" id="IPR004643">
    <property type="entry name" value="Fe-S_L-Ser_bsu"/>
</dbReference>
<dbReference type="Gene3D" id="3.30.70.260">
    <property type="match status" value="1"/>
</dbReference>
<dbReference type="NCBIfam" id="TIGR00719">
    <property type="entry name" value="sda_beta"/>
    <property type="match status" value="1"/>
</dbReference>
<reference evidence="14 15" key="1">
    <citation type="submission" date="2019-01" db="EMBL/GenBank/DDBJ databases">
        <title>Complete genome sequence of Cohnella hallensis HS21 isolated from Korean fir (Abies koreana) rhizospheric soil.</title>
        <authorList>
            <person name="Jiang L."/>
            <person name="Kang S.W."/>
            <person name="Kim S."/>
            <person name="Jung J."/>
            <person name="Kim C.Y."/>
            <person name="Kim D.H."/>
            <person name="Kim S.W."/>
            <person name="Lee J."/>
        </authorList>
    </citation>
    <scope>NUCLEOTIDE SEQUENCE [LARGE SCALE GENOMIC DNA]</scope>
    <source>
        <strain evidence="14 15">HS21</strain>
    </source>
</reference>
<dbReference type="RefSeq" id="WP_130615649.1">
    <property type="nucleotide sequence ID" value="NZ_AP019400.1"/>
</dbReference>
<evidence type="ECO:0000256" key="10">
    <source>
        <dbReference type="ARBA" id="ARBA00049406"/>
    </source>
</evidence>
<dbReference type="CDD" id="cd04903">
    <property type="entry name" value="ACT_LSD"/>
    <property type="match status" value="1"/>
</dbReference>
<evidence type="ECO:0000256" key="9">
    <source>
        <dbReference type="ARBA" id="ARBA00023239"/>
    </source>
</evidence>
<dbReference type="InterPro" id="IPR029009">
    <property type="entry name" value="ASB_dom_sf"/>
</dbReference>
<dbReference type="FunFam" id="3.30.70.260:FF:000008">
    <property type="entry name" value="D-3-phosphoglycerate dehydrogenase, chloroplastic"/>
    <property type="match status" value="1"/>
</dbReference>
<dbReference type="OrthoDB" id="9813137at2"/>
<dbReference type="Gene3D" id="3.30.1330.90">
    <property type="entry name" value="D-3-phosphoglycerate dehydrogenase, domain 3"/>
    <property type="match status" value="1"/>
</dbReference>
<dbReference type="Proteomes" id="UP000289856">
    <property type="component" value="Chromosome"/>
</dbReference>
<evidence type="ECO:0000256" key="2">
    <source>
        <dbReference type="ARBA" id="ARBA00004742"/>
    </source>
</evidence>
<evidence type="ECO:0000256" key="8">
    <source>
        <dbReference type="ARBA" id="ARBA00023014"/>
    </source>
</evidence>
<keyword evidence="6 11" id="KW-0479">Metal-binding</keyword>
<feature type="domain" description="ACT" evidence="13">
    <location>
        <begin position="148"/>
        <end position="220"/>
    </location>
</feature>
<keyword evidence="9 11" id="KW-0456">Lyase</keyword>
<dbReference type="Pfam" id="PF03315">
    <property type="entry name" value="SDH_beta"/>
    <property type="match status" value="1"/>
</dbReference>
<accession>A0A3T1DDP3</accession>
<sequence length="227" mass="24835">MRFKDVFSIIGPSMIGPSSSHTAGAARLGRTARQAMGGLPQEADIILYGSFADTYRGHGTDLAIVAGLLDYDTDDERIRDALDLAAAAGLLVRFKEGRKPDVHPNTATITMRLGDTNVSVTGRSIGGGNVEIVGIDRFDVKFTANYPTLLIYHEDRYGMVSEVTEILKNAHVNISYMEVDREARNGEALTVIESDQRIREEVIERIRELTNVRRVSVIDLASKGGTP</sequence>
<dbReference type="EMBL" id="AP019400">
    <property type="protein sequence ID" value="BBI36286.1"/>
    <property type="molecule type" value="Genomic_DNA"/>
</dbReference>
<dbReference type="PANTHER" id="PTHR30182:SF12">
    <property type="entry name" value="L-SERINE DEHYDRATASE, BETA CHAIN-RELATED"/>
    <property type="match status" value="1"/>
</dbReference>
<dbReference type="GO" id="GO:0003941">
    <property type="term" value="F:L-serine ammonia-lyase activity"/>
    <property type="evidence" value="ECO:0007669"/>
    <property type="project" value="UniProtKB-UniRule"/>
</dbReference>
<gene>
    <name evidence="14" type="primary">sdaAB</name>
    <name evidence="14" type="ORF">KCTCHS21_56850</name>
</gene>
<keyword evidence="4 11" id="KW-0312">Gluconeogenesis</keyword>
<evidence type="ECO:0000256" key="1">
    <source>
        <dbReference type="ARBA" id="ARBA00001966"/>
    </source>
</evidence>
<dbReference type="AlphaFoldDB" id="A0A3T1DDP3"/>
<evidence type="ECO:0000256" key="4">
    <source>
        <dbReference type="ARBA" id="ARBA00022432"/>
    </source>
</evidence>
<evidence type="ECO:0000256" key="7">
    <source>
        <dbReference type="ARBA" id="ARBA00023004"/>
    </source>
</evidence>
<dbReference type="PANTHER" id="PTHR30182">
    <property type="entry name" value="L-SERINE DEHYDRATASE"/>
    <property type="match status" value="1"/>
</dbReference>
<evidence type="ECO:0000259" key="13">
    <source>
        <dbReference type="PROSITE" id="PS51671"/>
    </source>
</evidence>
<comment type="catalytic activity">
    <reaction evidence="10 11 12">
        <text>L-serine = pyruvate + NH4(+)</text>
        <dbReference type="Rhea" id="RHEA:19169"/>
        <dbReference type="ChEBI" id="CHEBI:15361"/>
        <dbReference type="ChEBI" id="CHEBI:28938"/>
        <dbReference type="ChEBI" id="CHEBI:33384"/>
        <dbReference type="EC" id="4.3.1.17"/>
    </reaction>
</comment>
<dbReference type="UniPathway" id="UPA00138"/>
<dbReference type="InterPro" id="IPR045865">
    <property type="entry name" value="ACT-like_dom_sf"/>
</dbReference>
<comment type="pathway">
    <text evidence="2 11">Carbohydrate biosynthesis; gluconeogenesis.</text>
</comment>
<evidence type="ECO:0000256" key="6">
    <source>
        <dbReference type="ARBA" id="ARBA00022723"/>
    </source>
</evidence>
<dbReference type="GO" id="GO:0046872">
    <property type="term" value="F:metal ion binding"/>
    <property type="evidence" value="ECO:0007669"/>
    <property type="project" value="UniProtKB-UniRule"/>
</dbReference>
<dbReference type="KEGG" id="cohn:KCTCHS21_56850"/>
<dbReference type="Pfam" id="PF01842">
    <property type="entry name" value="ACT"/>
    <property type="match status" value="1"/>
</dbReference>
<dbReference type="PROSITE" id="PS51671">
    <property type="entry name" value="ACT"/>
    <property type="match status" value="1"/>
</dbReference>
<keyword evidence="8 11" id="KW-0411">Iron-sulfur</keyword>
<keyword evidence="5 11" id="KW-0004">4Fe-4S</keyword>
<name>A0A3T1DDP3_9BACL</name>
<comment type="similarity">
    <text evidence="3 11 12">Belongs to the iron-sulfur dependent L-serine dehydratase family.</text>
</comment>
<comment type="cofactor">
    <cofactor evidence="1 12">
        <name>[4Fe-4S] cluster</name>
        <dbReference type="ChEBI" id="CHEBI:49883"/>
    </cofactor>
</comment>
<protein>
    <recommendedName>
        <fullName evidence="11">L-serine deaminase</fullName>
    </recommendedName>
</protein>
<evidence type="ECO:0000256" key="12">
    <source>
        <dbReference type="RuleBase" id="RU366059"/>
    </source>
</evidence>
<evidence type="ECO:0000313" key="15">
    <source>
        <dbReference type="Proteomes" id="UP000289856"/>
    </source>
</evidence>
<dbReference type="InterPro" id="IPR005131">
    <property type="entry name" value="Ser_deHydtase_bsu"/>
</dbReference>
<organism evidence="14 15">
    <name type="scientific">Cohnella abietis</name>
    <dbReference type="NCBI Taxonomy" id="2507935"/>
    <lineage>
        <taxon>Bacteria</taxon>
        <taxon>Bacillati</taxon>
        <taxon>Bacillota</taxon>
        <taxon>Bacilli</taxon>
        <taxon>Bacillales</taxon>
        <taxon>Paenibacillaceae</taxon>
        <taxon>Cohnella</taxon>
    </lineage>
</organism>
<dbReference type="GO" id="GO:0051539">
    <property type="term" value="F:4 iron, 4 sulfur cluster binding"/>
    <property type="evidence" value="ECO:0007669"/>
    <property type="project" value="UniProtKB-UniRule"/>
</dbReference>